<dbReference type="Proteomes" id="UP000316621">
    <property type="component" value="Chromosome 5"/>
</dbReference>
<reference evidence="1 2" key="1">
    <citation type="journal article" date="2018" name="Science">
        <title>The opium poppy genome and morphinan production.</title>
        <authorList>
            <person name="Guo L."/>
            <person name="Winzer T."/>
            <person name="Yang X."/>
            <person name="Li Y."/>
            <person name="Ning Z."/>
            <person name="He Z."/>
            <person name="Teodor R."/>
            <person name="Lu Y."/>
            <person name="Bowser T.A."/>
            <person name="Graham I.A."/>
            <person name="Ye K."/>
        </authorList>
    </citation>
    <scope>NUCLEOTIDE SEQUENCE [LARGE SCALE GENOMIC DNA]</scope>
    <source>
        <strain evidence="2">cv. HN1</strain>
        <tissue evidence="1">Leaves</tissue>
    </source>
</reference>
<name>A0A4Y7JLT9_PAPSO</name>
<accession>A0A4Y7JLT9</accession>
<gene>
    <name evidence="1" type="ORF">C5167_022463</name>
</gene>
<dbReference type="Gramene" id="RZC60709">
    <property type="protein sequence ID" value="RZC60709"/>
    <property type="gene ID" value="C5167_022463"/>
</dbReference>
<keyword evidence="2" id="KW-1185">Reference proteome</keyword>
<evidence type="ECO:0000313" key="1">
    <source>
        <dbReference type="EMBL" id="RZC60709.1"/>
    </source>
</evidence>
<protein>
    <submittedName>
        <fullName evidence="1">Uncharacterized protein</fullName>
    </submittedName>
</protein>
<dbReference type="AlphaFoldDB" id="A0A4Y7JLT9"/>
<organism evidence="1 2">
    <name type="scientific">Papaver somniferum</name>
    <name type="common">Opium poppy</name>
    <dbReference type="NCBI Taxonomy" id="3469"/>
    <lineage>
        <taxon>Eukaryota</taxon>
        <taxon>Viridiplantae</taxon>
        <taxon>Streptophyta</taxon>
        <taxon>Embryophyta</taxon>
        <taxon>Tracheophyta</taxon>
        <taxon>Spermatophyta</taxon>
        <taxon>Magnoliopsida</taxon>
        <taxon>Ranunculales</taxon>
        <taxon>Papaveraceae</taxon>
        <taxon>Papaveroideae</taxon>
        <taxon>Papaver</taxon>
    </lineage>
</organism>
<proteinExistence type="predicted"/>
<dbReference type="EMBL" id="CM010719">
    <property type="protein sequence ID" value="RZC60709.1"/>
    <property type="molecule type" value="Genomic_DNA"/>
</dbReference>
<sequence length="109" mass="11899">MASTKIELLEDRLIINDGSQEISWKAICSEQLKGVIYFPVDKALLVGSTGETCSPEVVVKDSTVTMMKAPYEAKAPELEMKQSCLLITKHIVVLQGHGPLYGHAVDLVV</sequence>
<evidence type="ECO:0000313" key="2">
    <source>
        <dbReference type="Proteomes" id="UP000316621"/>
    </source>
</evidence>